<dbReference type="AlphaFoldDB" id="A0A8H7C9E5"/>
<dbReference type="PROSITE" id="PS51387">
    <property type="entry name" value="FAD_PCMH"/>
    <property type="match status" value="1"/>
</dbReference>
<dbReference type="Pfam" id="PF08031">
    <property type="entry name" value="BBE"/>
    <property type="match status" value="1"/>
</dbReference>
<gene>
    <name evidence="5" type="ORF">Agabi119p4_7587</name>
</gene>
<dbReference type="Gene3D" id="3.30.465.10">
    <property type="match status" value="2"/>
</dbReference>
<evidence type="ECO:0000256" key="2">
    <source>
        <dbReference type="ARBA" id="ARBA00023002"/>
    </source>
</evidence>
<dbReference type="SUPFAM" id="SSF56176">
    <property type="entry name" value="FAD-binding/transporter-associated domain-like"/>
    <property type="match status" value="1"/>
</dbReference>
<dbReference type="InterPro" id="IPR050432">
    <property type="entry name" value="FAD-linked_Oxidoreductases_BP"/>
</dbReference>
<dbReference type="Pfam" id="PF01565">
    <property type="entry name" value="FAD_binding_4"/>
    <property type="match status" value="1"/>
</dbReference>
<dbReference type="InterPro" id="IPR006094">
    <property type="entry name" value="Oxid_FAD_bind_N"/>
</dbReference>
<keyword evidence="3" id="KW-0732">Signal</keyword>
<dbReference type="InterPro" id="IPR036318">
    <property type="entry name" value="FAD-bd_PCMH-like_sf"/>
</dbReference>
<comment type="similarity">
    <text evidence="1">Belongs to the oxygen-dependent FAD-linked oxidoreductase family.</text>
</comment>
<organism evidence="5 6">
    <name type="scientific">Agaricus bisporus var. burnettii</name>
    <dbReference type="NCBI Taxonomy" id="192524"/>
    <lineage>
        <taxon>Eukaryota</taxon>
        <taxon>Fungi</taxon>
        <taxon>Dikarya</taxon>
        <taxon>Basidiomycota</taxon>
        <taxon>Agaricomycotina</taxon>
        <taxon>Agaricomycetes</taxon>
        <taxon>Agaricomycetidae</taxon>
        <taxon>Agaricales</taxon>
        <taxon>Agaricineae</taxon>
        <taxon>Agaricaceae</taxon>
        <taxon>Agaricus</taxon>
    </lineage>
</organism>
<dbReference type="InterPro" id="IPR016169">
    <property type="entry name" value="FAD-bd_PCMH_sub2"/>
</dbReference>
<evidence type="ECO:0000256" key="3">
    <source>
        <dbReference type="SAM" id="SignalP"/>
    </source>
</evidence>
<dbReference type="GO" id="GO:0016491">
    <property type="term" value="F:oxidoreductase activity"/>
    <property type="evidence" value="ECO:0007669"/>
    <property type="project" value="UniProtKB-KW"/>
</dbReference>
<dbReference type="GO" id="GO:0071949">
    <property type="term" value="F:FAD binding"/>
    <property type="evidence" value="ECO:0007669"/>
    <property type="project" value="InterPro"/>
</dbReference>
<accession>A0A8H7C9E5</accession>
<feature type="domain" description="FAD-binding PCMH-type" evidence="4">
    <location>
        <begin position="123"/>
        <end position="305"/>
    </location>
</feature>
<comment type="caution">
    <text evidence="5">The sequence shown here is derived from an EMBL/GenBank/DDBJ whole genome shotgun (WGS) entry which is preliminary data.</text>
</comment>
<dbReference type="InterPro" id="IPR012951">
    <property type="entry name" value="BBE"/>
</dbReference>
<feature type="chain" id="PRO_5034393886" evidence="3">
    <location>
        <begin position="24"/>
        <end position="571"/>
    </location>
</feature>
<dbReference type="PANTHER" id="PTHR13878:SF91">
    <property type="entry name" value="FAD BINDING DOMAIN PROTEIN (AFU_ORTHOLOGUE AFUA_6G12070)-RELATED"/>
    <property type="match status" value="1"/>
</dbReference>
<dbReference type="Proteomes" id="UP000629468">
    <property type="component" value="Unassembled WGS sequence"/>
</dbReference>
<evidence type="ECO:0000259" key="4">
    <source>
        <dbReference type="PROSITE" id="PS51387"/>
    </source>
</evidence>
<evidence type="ECO:0000256" key="1">
    <source>
        <dbReference type="ARBA" id="ARBA00005466"/>
    </source>
</evidence>
<evidence type="ECO:0000313" key="6">
    <source>
        <dbReference type="Proteomes" id="UP000629468"/>
    </source>
</evidence>
<feature type="signal peptide" evidence="3">
    <location>
        <begin position="1"/>
        <end position="23"/>
    </location>
</feature>
<keyword evidence="2" id="KW-0560">Oxidoreductase</keyword>
<proteinExistence type="inferred from homology"/>
<reference evidence="5 6" key="1">
    <citation type="journal article" name="Sci. Rep.">
        <title>Telomere-to-telomere assembled and centromere annotated genomes of the two main subspecies of the button mushroom Agaricus bisporus reveal especially polymorphic chromosome ends.</title>
        <authorList>
            <person name="Sonnenberg A.S.M."/>
            <person name="Sedaghat-Telgerd N."/>
            <person name="Lavrijssen B."/>
            <person name="Ohm R.A."/>
            <person name="Hendrickx P.M."/>
            <person name="Scholtmeijer K."/>
            <person name="Baars J.J.P."/>
            <person name="van Peer A."/>
        </authorList>
    </citation>
    <scope>NUCLEOTIDE SEQUENCE [LARGE SCALE GENOMIC DNA]</scope>
    <source>
        <strain evidence="5 6">H119_p4</strain>
    </source>
</reference>
<sequence>MLSLTARILILGLLAQYNGQVKAQKSKGSTVTSEDWENLNQTVAGRLFQGNPFAEPCFSGQFDSPECKAIQDGYLDEKTRTDNPGAYIETQWSTCQATGEQCLLDSLNPHDPLPTLPPQECKRGSVPDYFINVQEANDVKEAFAFAKEHDIPLVVKNTGHDYKGRSSAPGSLGLWTYNLKDMKYTPDFVPTGCSTKPQQGFTAGAGVQWGEAYAFADSNNITVVGGSDQTVGVTGGWLQGGGHGALSPSLGLGVDRVLEIKVVTPDGELKIANECQNEDLFWALRGGGGGTFGVVLDHTILASPRVTLPTLILSFAPDTTLAREMWSIMADNALKWAEEGWGGFSRSNVMILLNPKLSQTEAQASLAPLLDFGKQLQATNPDTTTLIFTEFSSWNEFFQTFTSQFVAVVGANLALASRLIPKDLFQTADTKEDFVSALLAADAATPGLIILIAAPTAFPFVPGSTSVTEAWRSSLYHITLRSNWNWNATLAEKKSHYDAASQSIDNLRKITPDAAYQNEADVHEPNHEVSFWGDNYSRLLQIKEKYDPDHLLDCWHCVGWRQESPRFSCYI</sequence>
<protein>
    <submittedName>
        <fullName evidence="5">CAZyme family AA7</fullName>
    </submittedName>
</protein>
<dbReference type="PANTHER" id="PTHR13878">
    <property type="entry name" value="GULONOLACTONE OXIDASE"/>
    <property type="match status" value="1"/>
</dbReference>
<dbReference type="EMBL" id="JABXXO010000010">
    <property type="protein sequence ID" value="KAF7768344.1"/>
    <property type="molecule type" value="Genomic_DNA"/>
</dbReference>
<evidence type="ECO:0000313" key="5">
    <source>
        <dbReference type="EMBL" id="KAF7768344.1"/>
    </source>
</evidence>
<name>A0A8H7C9E5_AGABI</name>
<dbReference type="InterPro" id="IPR016166">
    <property type="entry name" value="FAD-bd_PCMH"/>
</dbReference>